<evidence type="ECO:0000313" key="12">
    <source>
        <dbReference type="EMBL" id="KAL0065924.1"/>
    </source>
</evidence>
<evidence type="ECO:0000313" key="13">
    <source>
        <dbReference type="Proteomes" id="UP001437256"/>
    </source>
</evidence>
<comment type="subcellular location">
    <subcellularLocation>
        <location evidence="1">Chromosome</location>
        <location evidence="1">Centromere</location>
    </subcellularLocation>
</comment>
<evidence type="ECO:0000256" key="6">
    <source>
        <dbReference type="ARBA" id="ARBA00023054"/>
    </source>
</evidence>
<evidence type="ECO:0000256" key="5">
    <source>
        <dbReference type="ARBA" id="ARBA00022829"/>
    </source>
</evidence>
<feature type="compositionally biased region" description="Basic and acidic residues" evidence="9">
    <location>
        <begin position="554"/>
        <end position="563"/>
    </location>
</feature>
<evidence type="ECO:0000256" key="2">
    <source>
        <dbReference type="ARBA" id="ARBA00010845"/>
    </source>
</evidence>
<proteinExistence type="inferred from homology"/>
<keyword evidence="5" id="KW-0159">Chromosome partition</keyword>
<evidence type="ECO:0000256" key="3">
    <source>
        <dbReference type="ARBA" id="ARBA00022454"/>
    </source>
</evidence>
<comment type="similarity">
    <text evidence="2">Belongs to the shugoshin family.</text>
</comment>
<keyword evidence="13" id="KW-1185">Reference proteome</keyword>
<feature type="domain" description="Shugoshin N-terminal coiled-coil" evidence="11">
    <location>
        <begin position="25"/>
        <end position="65"/>
    </location>
</feature>
<organism evidence="12 13">
    <name type="scientific">Marasmius tenuissimus</name>
    <dbReference type="NCBI Taxonomy" id="585030"/>
    <lineage>
        <taxon>Eukaryota</taxon>
        <taxon>Fungi</taxon>
        <taxon>Dikarya</taxon>
        <taxon>Basidiomycota</taxon>
        <taxon>Agaricomycotina</taxon>
        <taxon>Agaricomycetes</taxon>
        <taxon>Agaricomycetidae</taxon>
        <taxon>Agaricales</taxon>
        <taxon>Marasmiineae</taxon>
        <taxon>Marasmiaceae</taxon>
        <taxon>Marasmius</taxon>
    </lineage>
</organism>
<name>A0ABR2ZXW4_9AGAR</name>
<evidence type="ECO:0000256" key="4">
    <source>
        <dbReference type="ARBA" id="ARBA00022618"/>
    </source>
</evidence>
<feature type="compositionally biased region" description="Low complexity" evidence="9">
    <location>
        <begin position="433"/>
        <end position="445"/>
    </location>
</feature>
<keyword evidence="3" id="KW-0158">Chromosome</keyword>
<dbReference type="EMBL" id="JBBXMP010000041">
    <property type="protein sequence ID" value="KAL0065924.1"/>
    <property type="molecule type" value="Genomic_DNA"/>
</dbReference>
<keyword evidence="6" id="KW-0175">Coiled coil</keyword>
<accession>A0ABR2ZXW4</accession>
<dbReference type="InterPro" id="IPR011516">
    <property type="entry name" value="Shugoshin_N"/>
</dbReference>
<gene>
    <name evidence="12" type="ORF">AAF712_007050</name>
</gene>
<sequence length="563" mass="61499">MSRRESRASLDSRQNDALFEFESFKKKFLLANKHITKLNSTLSVRIEELNAQISILYTENLRLRASEIALATQLKKEREKSRKIIAETEVAALGLTKHLTFLRRAFNISEQSPQSPSPTPPKATRRPADQSSPTSPIIPKLAREPTIPRIHEDEEPSASSDDEPEETKVLKLSPRRKAKARARLSASRLPLPLRIASPPPEASASSVPLQIDFESIPQPTTKRKTSRRQSGLVIDTRMVAGVDNTSAAGPLSIPRPPSPAFGSPIRRAAGLAEERDENAVSHLGGKNVKRELDEPPVTVKKPKSLKKEKEGTALDSESVEKKKKTREDGEVLSSEGGGEKKPKFKDVTNSPPVHTPVDPTVMSDFEAAPSSGRTSHLPTPSPPPGEVDSDIAAGRERRVRRSVNYAEPKLNTKMRKPDGSGGNTATTNRKRSSSSTGPRSASTTTQKARGEDLDVPEEAPAEDARSSLERDDLVRVRQSSATTSSTLPPPSSTSLKRHKSRPILIEDEEDDGVDADEEYVPSYSRSSWVNVGERRRGIKDRRATGGGVGAASSLDDRRHSLAV</sequence>
<dbReference type="Pfam" id="PF07558">
    <property type="entry name" value="Shugoshin_N"/>
    <property type="match status" value="1"/>
</dbReference>
<feature type="compositionally biased region" description="Basic and acidic residues" evidence="9">
    <location>
        <begin position="532"/>
        <end position="543"/>
    </location>
</feature>
<evidence type="ECO:0000259" key="11">
    <source>
        <dbReference type="Pfam" id="PF07558"/>
    </source>
</evidence>
<dbReference type="Proteomes" id="UP001437256">
    <property type="component" value="Unassembled WGS sequence"/>
</dbReference>
<keyword evidence="4" id="KW-0132">Cell division</keyword>
<feature type="domain" description="Shugoshin C-terminal" evidence="10">
    <location>
        <begin position="395"/>
        <end position="416"/>
    </location>
</feature>
<reference evidence="12 13" key="1">
    <citation type="submission" date="2024-05" db="EMBL/GenBank/DDBJ databases">
        <title>A draft genome resource for the thread blight pathogen Marasmius tenuissimus strain MS-2.</title>
        <authorList>
            <person name="Yulfo-Soto G.E."/>
            <person name="Baruah I.K."/>
            <person name="Amoako-Attah I."/>
            <person name="Bukari Y."/>
            <person name="Meinhardt L.W."/>
            <person name="Bailey B.A."/>
            <person name="Cohen S.P."/>
        </authorList>
    </citation>
    <scope>NUCLEOTIDE SEQUENCE [LARGE SCALE GENOMIC DNA]</scope>
    <source>
        <strain evidence="12 13">MS-2</strain>
    </source>
</reference>
<protein>
    <recommendedName>
        <fullName evidence="14">Shugoshin C-terminal domain-containing protein</fullName>
    </recommendedName>
</protein>
<feature type="compositionally biased region" description="Acidic residues" evidence="9">
    <location>
        <begin position="505"/>
        <end position="519"/>
    </location>
</feature>
<dbReference type="Pfam" id="PF07557">
    <property type="entry name" value="Shugoshin_C"/>
    <property type="match status" value="1"/>
</dbReference>
<evidence type="ECO:0000259" key="10">
    <source>
        <dbReference type="Pfam" id="PF07557"/>
    </source>
</evidence>
<evidence type="ECO:0000256" key="7">
    <source>
        <dbReference type="ARBA" id="ARBA00023306"/>
    </source>
</evidence>
<feature type="region of interest" description="Disordered" evidence="9">
    <location>
        <begin position="106"/>
        <end position="184"/>
    </location>
</feature>
<feature type="region of interest" description="Disordered" evidence="9">
    <location>
        <begin position="244"/>
        <end position="563"/>
    </location>
</feature>
<evidence type="ECO:0000256" key="1">
    <source>
        <dbReference type="ARBA" id="ARBA00004584"/>
    </source>
</evidence>
<keyword evidence="8" id="KW-0137">Centromere</keyword>
<evidence type="ECO:0000256" key="9">
    <source>
        <dbReference type="SAM" id="MobiDB-lite"/>
    </source>
</evidence>
<feature type="compositionally biased region" description="Basic and acidic residues" evidence="9">
    <location>
        <begin position="462"/>
        <end position="475"/>
    </location>
</feature>
<dbReference type="InterPro" id="IPR011515">
    <property type="entry name" value="Shugoshin_C"/>
</dbReference>
<evidence type="ECO:0000256" key="8">
    <source>
        <dbReference type="ARBA" id="ARBA00023328"/>
    </source>
</evidence>
<feature type="compositionally biased region" description="Basic and acidic residues" evidence="9">
    <location>
        <begin position="337"/>
        <end position="346"/>
    </location>
</feature>
<comment type="caution">
    <text evidence="12">The sequence shown here is derived from an EMBL/GenBank/DDBJ whole genome shotgun (WGS) entry which is preliminary data.</text>
</comment>
<feature type="compositionally biased region" description="Basic residues" evidence="9">
    <location>
        <begin position="173"/>
        <end position="182"/>
    </location>
</feature>
<evidence type="ECO:0008006" key="14">
    <source>
        <dbReference type="Google" id="ProtNLM"/>
    </source>
</evidence>
<feature type="compositionally biased region" description="Acidic residues" evidence="9">
    <location>
        <begin position="153"/>
        <end position="165"/>
    </location>
</feature>
<keyword evidence="7" id="KW-0131">Cell cycle</keyword>